<dbReference type="InterPro" id="IPR036397">
    <property type="entry name" value="RNaseH_sf"/>
</dbReference>
<evidence type="ECO:0000313" key="2">
    <source>
        <dbReference type="Proteomes" id="UP001153954"/>
    </source>
</evidence>
<dbReference type="Proteomes" id="UP001153954">
    <property type="component" value="Unassembled WGS sequence"/>
</dbReference>
<keyword evidence="2" id="KW-1185">Reference proteome</keyword>
<sequence length="122" mass="13932">MTVYFELLENTEVAVEKKKWMISPCVPSSINIEGVEQNVSKGKRYIIVYAGSEKGFVPNCLLIFSGKNKMEYYHSEMNAHNFTKWITEKLIPNLHEPSIIVFDNDSYHSVITNKAPTSSSRV</sequence>
<reference evidence="1" key="1">
    <citation type="submission" date="2022-03" db="EMBL/GenBank/DDBJ databases">
        <authorList>
            <person name="Tunstrom K."/>
        </authorList>
    </citation>
    <scope>NUCLEOTIDE SEQUENCE</scope>
</reference>
<dbReference type="PANTHER" id="PTHR33939:SF1">
    <property type="entry name" value="DUF4371 DOMAIN-CONTAINING PROTEIN"/>
    <property type="match status" value="1"/>
</dbReference>
<proteinExistence type="predicted"/>
<gene>
    <name evidence="1" type="ORF">EEDITHA_LOCUS8607</name>
</gene>
<organism evidence="1 2">
    <name type="scientific">Euphydryas editha</name>
    <name type="common">Edith's checkerspot</name>
    <dbReference type="NCBI Taxonomy" id="104508"/>
    <lineage>
        <taxon>Eukaryota</taxon>
        <taxon>Metazoa</taxon>
        <taxon>Ecdysozoa</taxon>
        <taxon>Arthropoda</taxon>
        <taxon>Hexapoda</taxon>
        <taxon>Insecta</taxon>
        <taxon>Pterygota</taxon>
        <taxon>Neoptera</taxon>
        <taxon>Endopterygota</taxon>
        <taxon>Lepidoptera</taxon>
        <taxon>Glossata</taxon>
        <taxon>Ditrysia</taxon>
        <taxon>Papilionoidea</taxon>
        <taxon>Nymphalidae</taxon>
        <taxon>Nymphalinae</taxon>
        <taxon>Euphydryas</taxon>
    </lineage>
</organism>
<accession>A0AAU9U158</accession>
<evidence type="ECO:0000313" key="1">
    <source>
        <dbReference type="EMBL" id="CAH2092888.1"/>
    </source>
</evidence>
<dbReference type="EMBL" id="CAKOGL010000012">
    <property type="protein sequence ID" value="CAH2092888.1"/>
    <property type="molecule type" value="Genomic_DNA"/>
</dbReference>
<dbReference type="PANTHER" id="PTHR33939">
    <property type="entry name" value="PROTEIN CBG22215"/>
    <property type="match status" value="1"/>
</dbReference>
<comment type="caution">
    <text evidence="1">The sequence shown here is derived from an EMBL/GenBank/DDBJ whole genome shotgun (WGS) entry which is preliminary data.</text>
</comment>
<evidence type="ECO:0008006" key="3">
    <source>
        <dbReference type="Google" id="ProtNLM"/>
    </source>
</evidence>
<dbReference type="Gene3D" id="3.30.420.10">
    <property type="entry name" value="Ribonuclease H-like superfamily/Ribonuclease H"/>
    <property type="match status" value="1"/>
</dbReference>
<dbReference type="AlphaFoldDB" id="A0AAU9U158"/>
<dbReference type="GO" id="GO:0003676">
    <property type="term" value="F:nucleic acid binding"/>
    <property type="evidence" value="ECO:0007669"/>
    <property type="project" value="InterPro"/>
</dbReference>
<protein>
    <recommendedName>
        <fullName evidence="3">DDE-1 domain-containing protein</fullName>
    </recommendedName>
</protein>
<name>A0AAU9U158_EUPED</name>